<dbReference type="OMA" id="GNCNDAY"/>
<sequence length="178" mass="19997">MIINVGSLTAHPGLRGHTTSTDTLSDIDLSLSDFKMNACKLIMDKCSEIIRDDKACYTPGNCNDAYKKFIMPITHSFCSFSSDQCDDLSFDEALDKLYSAGALTFNMEDTKNIDEKIKELNELKHKVKMVSLSSHAEEAKKAREKYLQDRSESHKIESKTSKGAEETEKKLDEETPTV</sequence>
<evidence type="ECO:0000313" key="3">
    <source>
        <dbReference type="Proteomes" id="UP000001950"/>
    </source>
</evidence>
<proteinExistence type="predicted"/>
<feature type="compositionally biased region" description="Basic and acidic residues" evidence="1">
    <location>
        <begin position="135"/>
        <end position="178"/>
    </location>
</feature>
<evidence type="ECO:0000313" key="2">
    <source>
        <dbReference type="EMBL" id="CAI74072.1"/>
    </source>
</evidence>
<dbReference type="eggNOG" id="ENOG502QWTV">
    <property type="taxonomic scope" value="Eukaryota"/>
</dbReference>
<feature type="region of interest" description="Disordered" evidence="1">
    <location>
        <begin position="134"/>
        <end position="178"/>
    </location>
</feature>
<protein>
    <submittedName>
        <fullName evidence="2">Uncharacterized protein</fullName>
    </submittedName>
</protein>
<reference evidence="2 3" key="1">
    <citation type="journal article" date="2005" name="Science">
        <title>Genome of the host-cell transforming parasite Theileria annulata compared with T. parva.</title>
        <authorList>
            <person name="Pain A."/>
            <person name="Renauld H."/>
            <person name="Berriman M."/>
            <person name="Murphy L."/>
            <person name="Yeats C.A."/>
            <person name="Weir W."/>
            <person name="Kerhornou A."/>
            <person name="Aslett M."/>
            <person name="Bishop R."/>
            <person name="Bouchier C."/>
            <person name="Cochet M."/>
            <person name="Coulson R.M.R."/>
            <person name="Cronin A."/>
            <person name="de Villiers E.P."/>
            <person name="Fraser A."/>
            <person name="Fosker N."/>
            <person name="Gardner M."/>
            <person name="Goble A."/>
            <person name="Griffiths-Jones S."/>
            <person name="Harris D.E."/>
            <person name="Katzer F."/>
            <person name="Larke N."/>
            <person name="Lord A."/>
            <person name="Maser P."/>
            <person name="McKellar S."/>
            <person name="Mooney P."/>
            <person name="Morton F."/>
            <person name="Nene V."/>
            <person name="O'Neil S."/>
            <person name="Price C."/>
            <person name="Quail M.A."/>
            <person name="Rabbinowitsch E."/>
            <person name="Rawlings N.D."/>
            <person name="Rutter S."/>
            <person name="Saunders D."/>
            <person name="Seeger K."/>
            <person name="Shah T."/>
            <person name="Squares R."/>
            <person name="Squares S."/>
            <person name="Tivey A."/>
            <person name="Walker A.R."/>
            <person name="Woodward J."/>
            <person name="Dobbelaere D.A.E."/>
            <person name="Langsley G."/>
            <person name="Rajandream M.A."/>
            <person name="McKeever D."/>
            <person name="Shiels B."/>
            <person name="Tait A."/>
            <person name="Barrell B.G."/>
            <person name="Hall N."/>
        </authorList>
    </citation>
    <scope>NUCLEOTIDE SEQUENCE [LARGE SCALE GENOMIC DNA]</scope>
    <source>
        <strain evidence="3">Ankara</strain>
    </source>
</reference>
<dbReference type="KEGG" id="tan:TA15805"/>
<organism evidence="2 3">
    <name type="scientific">Theileria annulata</name>
    <dbReference type="NCBI Taxonomy" id="5874"/>
    <lineage>
        <taxon>Eukaryota</taxon>
        <taxon>Sar</taxon>
        <taxon>Alveolata</taxon>
        <taxon>Apicomplexa</taxon>
        <taxon>Aconoidasida</taxon>
        <taxon>Piroplasmida</taxon>
        <taxon>Theileriidae</taxon>
        <taxon>Theileria</taxon>
    </lineage>
</organism>
<dbReference type="VEuPathDB" id="PiroplasmaDB:TA15805"/>
<keyword evidence="3" id="KW-1185">Reference proteome</keyword>
<name>Q4UFP4_THEAN</name>
<dbReference type="GeneID" id="3862001"/>
<dbReference type="AlphaFoldDB" id="Q4UFP4"/>
<dbReference type="InParanoid" id="Q4UFP4"/>
<dbReference type="EMBL" id="CR940348">
    <property type="protein sequence ID" value="CAI74072.1"/>
    <property type="molecule type" value="Genomic_DNA"/>
</dbReference>
<dbReference type="RefSeq" id="XP_951804.1">
    <property type="nucleotide sequence ID" value="XM_946711.1"/>
</dbReference>
<evidence type="ECO:0000256" key="1">
    <source>
        <dbReference type="SAM" id="MobiDB-lite"/>
    </source>
</evidence>
<gene>
    <name evidence="2" type="ORF">TA15805</name>
</gene>
<dbReference type="Proteomes" id="UP000001950">
    <property type="component" value="Chromosome 2"/>
</dbReference>
<dbReference type="OrthoDB" id="362623at2759"/>
<accession>Q4UFP4</accession>